<sequence length="129" mass="13939">MITLVGSRGGDCGVAEAMERNREWEGAPLFLHGCIGSAQCSSSRAGRRGRAPLSVVMPSIYNDLRNVMLSEIGVMNVSPIESSQHVGEPPQVLGICVYLAQIAPQAGIKKRRKKNYSATKNVLSPYKSH</sequence>
<proteinExistence type="predicted"/>
<dbReference type="AlphaFoldDB" id="A0A4C1V059"/>
<reference evidence="1 2" key="1">
    <citation type="journal article" date="2019" name="Commun. Biol.">
        <title>The bagworm genome reveals a unique fibroin gene that provides high tensile strength.</title>
        <authorList>
            <person name="Kono N."/>
            <person name="Nakamura H."/>
            <person name="Ohtoshi R."/>
            <person name="Tomita M."/>
            <person name="Numata K."/>
            <person name="Arakawa K."/>
        </authorList>
    </citation>
    <scope>NUCLEOTIDE SEQUENCE [LARGE SCALE GENOMIC DNA]</scope>
</reference>
<dbReference type="Proteomes" id="UP000299102">
    <property type="component" value="Unassembled WGS sequence"/>
</dbReference>
<protein>
    <submittedName>
        <fullName evidence="1">Uncharacterized protein</fullName>
    </submittedName>
</protein>
<gene>
    <name evidence="1" type="ORF">EVAR_16655_1</name>
</gene>
<evidence type="ECO:0000313" key="2">
    <source>
        <dbReference type="Proteomes" id="UP000299102"/>
    </source>
</evidence>
<organism evidence="1 2">
    <name type="scientific">Eumeta variegata</name>
    <name type="common">Bagworm moth</name>
    <name type="synonym">Eumeta japonica</name>
    <dbReference type="NCBI Taxonomy" id="151549"/>
    <lineage>
        <taxon>Eukaryota</taxon>
        <taxon>Metazoa</taxon>
        <taxon>Ecdysozoa</taxon>
        <taxon>Arthropoda</taxon>
        <taxon>Hexapoda</taxon>
        <taxon>Insecta</taxon>
        <taxon>Pterygota</taxon>
        <taxon>Neoptera</taxon>
        <taxon>Endopterygota</taxon>
        <taxon>Lepidoptera</taxon>
        <taxon>Glossata</taxon>
        <taxon>Ditrysia</taxon>
        <taxon>Tineoidea</taxon>
        <taxon>Psychidae</taxon>
        <taxon>Oiketicinae</taxon>
        <taxon>Eumeta</taxon>
    </lineage>
</organism>
<name>A0A4C1V059_EUMVA</name>
<evidence type="ECO:0000313" key="1">
    <source>
        <dbReference type="EMBL" id="GBP31880.1"/>
    </source>
</evidence>
<dbReference type="EMBL" id="BGZK01000252">
    <property type="protein sequence ID" value="GBP31880.1"/>
    <property type="molecule type" value="Genomic_DNA"/>
</dbReference>
<accession>A0A4C1V059</accession>
<comment type="caution">
    <text evidence="1">The sequence shown here is derived from an EMBL/GenBank/DDBJ whole genome shotgun (WGS) entry which is preliminary data.</text>
</comment>
<keyword evidence="2" id="KW-1185">Reference proteome</keyword>